<dbReference type="Pfam" id="PF14416">
    <property type="entry name" value="PMR5N"/>
    <property type="match status" value="1"/>
</dbReference>
<dbReference type="SUPFAM" id="SSF51197">
    <property type="entry name" value="Clavaminate synthase-like"/>
    <property type="match status" value="1"/>
</dbReference>
<evidence type="ECO:0000256" key="7">
    <source>
        <dbReference type="ARBA" id="ARBA00023136"/>
    </source>
</evidence>
<feature type="compositionally biased region" description="Polar residues" evidence="11">
    <location>
        <begin position="298"/>
        <end position="341"/>
    </location>
</feature>
<evidence type="ECO:0000256" key="8">
    <source>
        <dbReference type="ARBA" id="ARBA00054658"/>
    </source>
</evidence>
<dbReference type="AlphaFoldDB" id="A0AAW2RLM4"/>
<dbReference type="Gene3D" id="2.60.120.330">
    <property type="entry name" value="B-lactam Antibiotic, Isopenicillin N Synthase, Chain"/>
    <property type="match status" value="1"/>
</dbReference>
<dbReference type="EMBL" id="JACGWK010000001">
    <property type="protein sequence ID" value="KAL0380967.1"/>
    <property type="molecule type" value="Genomic_DNA"/>
</dbReference>
<comment type="caution">
    <text evidence="13">The sequence shown here is derived from an EMBL/GenBank/DDBJ whole genome shotgun (WGS) entry which is preliminary data.</text>
</comment>
<keyword evidence="4" id="KW-0479">Metal-binding</keyword>
<protein>
    <recommendedName>
        <fullName evidence="9">2-oxoglutarate-dependent dioxygenase DAO</fullName>
    </recommendedName>
    <alternativeName>
        <fullName evidence="10">Protein DIOXYGENASE FOR AUXIN OXIDATION</fullName>
    </alternativeName>
</protein>
<evidence type="ECO:0000256" key="6">
    <source>
        <dbReference type="ARBA" id="ARBA00022989"/>
    </source>
</evidence>
<dbReference type="InterPro" id="IPR005123">
    <property type="entry name" value="Oxoglu/Fe-dep_dioxygenase_dom"/>
</dbReference>
<reference evidence="13" key="2">
    <citation type="journal article" date="2024" name="Plant">
        <title>Genomic evolution and insights into agronomic trait innovations of Sesamum species.</title>
        <authorList>
            <person name="Miao H."/>
            <person name="Wang L."/>
            <person name="Qu L."/>
            <person name="Liu H."/>
            <person name="Sun Y."/>
            <person name="Le M."/>
            <person name="Wang Q."/>
            <person name="Wei S."/>
            <person name="Zheng Y."/>
            <person name="Lin W."/>
            <person name="Duan Y."/>
            <person name="Cao H."/>
            <person name="Xiong S."/>
            <person name="Wang X."/>
            <person name="Wei L."/>
            <person name="Li C."/>
            <person name="Ma Q."/>
            <person name="Ju M."/>
            <person name="Zhao R."/>
            <person name="Li G."/>
            <person name="Mu C."/>
            <person name="Tian Q."/>
            <person name="Mei H."/>
            <person name="Zhang T."/>
            <person name="Gao T."/>
            <person name="Zhang H."/>
        </authorList>
    </citation>
    <scope>NUCLEOTIDE SEQUENCE</scope>
    <source>
        <strain evidence="13">G01</strain>
    </source>
</reference>
<keyword evidence="6" id="KW-1133">Transmembrane helix</keyword>
<dbReference type="FunFam" id="2.60.120.330:FF:000017">
    <property type="entry name" value="2-oxoglutarate-dependent dioxygenase DAO"/>
    <property type="match status" value="1"/>
</dbReference>
<evidence type="ECO:0000256" key="10">
    <source>
        <dbReference type="ARBA" id="ARBA00076740"/>
    </source>
</evidence>
<dbReference type="PROSITE" id="PS51471">
    <property type="entry name" value="FE2OG_OXY"/>
    <property type="match status" value="1"/>
</dbReference>
<dbReference type="InterPro" id="IPR044861">
    <property type="entry name" value="IPNS-like_FE2OG_OXY"/>
</dbReference>
<feature type="compositionally biased region" description="Basic and acidic residues" evidence="11">
    <location>
        <begin position="496"/>
        <end position="507"/>
    </location>
</feature>
<comment type="function">
    <text evidence="8">2-oxoglutarate-dependent dioxygenase essential for auxin catabolism and maintenance of auxin homeostasis in reproductive organs. Catalyzes the irreversible oxidation of indole-3-acetic acid (IAA) to the biologically inactive 2-oxoindole-3-acetic acid (OxIAA).</text>
</comment>
<dbReference type="GO" id="GO:0016413">
    <property type="term" value="F:O-acetyltransferase activity"/>
    <property type="evidence" value="ECO:0007669"/>
    <property type="project" value="InterPro"/>
</dbReference>
<dbReference type="GO" id="GO:0016020">
    <property type="term" value="C:membrane"/>
    <property type="evidence" value="ECO:0007669"/>
    <property type="project" value="UniProtKB-SubCell"/>
</dbReference>
<proteinExistence type="inferred from homology"/>
<dbReference type="GO" id="GO:0046872">
    <property type="term" value="F:metal ion binding"/>
    <property type="evidence" value="ECO:0007669"/>
    <property type="project" value="UniProtKB-KW"/>
</dbReference>
<reference evidence="13" key="1">
    <citation type="submission" date="2020-06" db="EMBL/GenBank/DDBJ databases">
        <authorList>
            <person name="Li T."/>
            <person name="Hu X."/>
            <person name="Zhang T."/>
            <person name="Song X."/>
            <person name="Zhang H."/>
            <person name="Dai N."/>
            <person name="Sheng W."/>
            <person name="Hou X."/>
            <person name="Wei L."/>
        </authorList>
    </citation>
    <scope>NUCLEOTIDE SEQUENCE</scope>
    <source>
        <strain evidence="13">G01</strain>
        <tissue evidence="13">Leaf</tissue>
    </source>
</reference>
<keyword evidence="7" id="KW-0472">Membrane</keyword>
<feature type="compositionally biased region" description="Polar residues" evidence="11">
    <location>
        <begin position="393"/>
        <end position="404"/>
    </location>
</feature>
<evidence type="ECO:0000256" key="4">
    <source>
        <dbReference type="ARBA" id="ARBA00022723"/>
    </source>
</evidence>
<dbReference type="Pfam" id="PF13839">
    <property type="entry name" value="PC-Esterase"/>
    <property type="match status" value="1"/>
</dbReference>
<evidence type="ECO:0000256" key="2">
    <source>
        <dbReference type="ARBA" id="ARBA00007727"/>
    </source>
</evidence>
<feature type="compositionally biased region" description="Basic and acidic residues" evidence="11">
    <location>
        <begin position="464"/>
        <end position="474"/>
    </location>
</feature>
<evidence type="ECO:0000259" key="12">
    <source>
        <dbReference type="PROSITE" id="PS51471"/>
    </source>
</evidence>
<accession>A0AAW2RLM4</accession>
<evidence type="ECO:0000256" key="9">
    <source>
        <dbReference type="ARBA" id="ARBA00074102"/>
    </source>
</evidence>
<dbReference type="InterPro" id="IPR026057">
    <property type="entry name" value="TBL_C"/>
</dbReference>
<evidence type="ECO:0000256" key="3">
    <source>
        <dbReference type="ARBA" id="ARBA00022692"/>
    </source>
</evidence>
<evidence type="ECO:0000256" key="5">
    <source>
        <dbReference type="ARBA" id="ARBA00022968"/>
    </source>
</evidence>
<sequence length="886" mass="100440">MANEIPVIDFREFPGSLSKLIKASEEWGCFRIVNFESILPVSLMYEMKEVVASLLELPLEIKQRNVDAIAGSGYRVPGLINPIHEGLGLYDIASSQAVDAFCAQLDATPLQRDIITRYAEAVHELIMDMGCKIGEGLGLRDVPFKNWPCQFRINKYPFTPETIGSDGLRTHTDNGFLTIVQDDELFGGLEVMRKSGEFVAIEPCPGALLVNFGDIATVWSNGRFYNVKHRVVCKQEGIRISIATFLLGPKEATVETPPELVTPENPRLFVPFRFEDFRKTRFYKHMNAETPPTDGTDEPSTLTEASLETPPTDNTDEPSTLNDAHSETPPTDNTDEASTLTDAHLETRPTDNIDEPSTLNDARLETRLTDNTEEPSTLTDARLETGDGLKTGPTDNTDKPSTLTGARLETLPREETKKPSTVTGSHSKALPKENSNEPCSVDSNQCHNSNSGGDTAVHHLGAPAKEKNEKERKKGPYGPRTDIAQQDGRKQLPISRSKDSSRQETRKKPNISKDSSPQLSIRHPISRNNAREMIRSRLLDEEQCDMFTGEWVPNPNGPYYTNETCFAIQEHQNCIKFGRPDKGFLKWRWKPDDCELPLFDPKQFLELVRGKSIAFVGDSVARNHMQSLICLLSSVANPVDLAAPLDQNRRYEYREHDFNVSIFWAPYLVRTEKTDPNDEKRPFKLYLDEFDEHWTKQIALFDYVIISAGHWFFRPTYFYLNNLLIGCLYCPESNVNHLTAYFSYRRAFRTAFRAINAANYNGVTFLRTYAPSHFEGAPWDKGGDCARKGPYQRNETVLEDYGLEMYLIQLEELRIAQKAGRRRGGKFRLFDATKSMLLRPDGHPSKYGHWPVANQTIPNDCVHWCLPGPIDAWNDFLQELLIRERR</sequence>
<feature type="region of interest" description="Disordered" evidence="11">
    <location>
        <begin position="285"/>
        <end position="528"/>
    </location>
</feature>
<comment type="subcellular location">
    <subcellularLocation>
        <location evidence="1">Membrane</location>
        <topology evidence="1">Single-pass membrane protein</topology>
    </subcellularLocation>
</comment>
<organism evidence="13">
    <name type="scientific">Sesamum angustifolium</name>
    <dbReference type="NCBI Taxonomy" id="2727405"/>
    <lineage>
        <taxon>Eukaryota</taxon>
        <taxon>Viridiplantae</taxon>
        <taxon>Streptophyta</taxon>
        <taxon>Embryophyta</taxon>
        <taxon>Tracheophyta</taxon>
        <taxon>Spermatophyta</taxon>
        <taxon>Magnoliopsida</taxon>
        <taxon>eudicotyledons</taxon>
        <taxon>Gunneridae</taxon>
        <taxon>Pentapetalae</taxon>
        <taxon>asterids</taxon>
        <taxon>lamiids</taxon>
        <taxon>Lamiales</taxon>
        <taxon>Pedaliaceae</taxon>
        <taxon>Sesamum</taxon>
    </lineage>
</organism>
<feature type="domain" description="Fe2OG dioxygenase" evidence="12">
    <location>
        <begin position="145"/>
        <end position="249"/>
    </location>
</feature>
<dbReference type="GO" id="GO:0005794">
    <property type="term" value="C:Golgi apparatus"/>
    <property type="evidence" value="ECO:0007669"/>
    <property type="project" value="TreeGrafter"/>
</dbReference>
<dbReference type="InterPro" id="IPR029962">
    <property type="entry name" value="TBL"/>
</dbReference>
<keyword evidence="3" id="KW-0812">Transmembrane</keyword>
<dbReference type="InterPro" id="IPR027443">
    <property type="entry name" value="IPNS-like_sf"/>
</dbReference>
<comment type="similarity">
    <text evidence="2">Belongs to the PC-esterase family. TBL subfamily.</text>
</comment>
<feature type="compositionally biased region" description="Polar residues" evidence="11">
    <location>
        <begin position="436"/>
        <end position="453"/>
    </location>
</feature>
<keyword evidence="5" id="KW-0735">Signal-anchor</keyword>
<evidence type="ECO:0000256" key="1">
    <source>
        <dbReference type="ARBA" id="ARBA00004167"/>
    </source>
</evidence>
<evidence type="ECO:0000256" key="11">
    <source>
        <dbReference type="SAM" id="MobiDB-lite"/>
    </source>
</evidence>
<evidence type="ECO:0000313" key="13">
    <source>
        <dbReference type="EMBL" id="KAL0380967.1"/>
    </source>
</evidence>
<dbReference type="InterPro" id="IPR025846">
    <property type="entry name" value="TBL_N"/>
</dbReference>
<name>A0AAW2RLM4_9LAMI</name>
<gene>
    <name evidence="13" type="ORF">Sangu_0161000</name>
</gene>
<dbReference type="PANTHER" id="PTHR32285:SF247">
    <property type="entry name" value="PROTEIN TRICHOME BIREFRINGENCE-LIKE 19"/>
    <property type="match status" value="1"/>
</dbReference>
<dbReference type="Pfam" id="PF03171">
    <property type="entry name" value="2OG-FeII_Oxy"/>
    <property type="match status" value="1"/>
</dbReference>
<dbReference type="PANTHER" id="PTHR32285">
    <property type="entry name" value="PROTEIN TRICHOME BIREFRINGENCE-LIKE 9-RELATED"/>
    <property type="match status" value="1"/>
</dbReference>